<dbReference type="Pfam" id="PF07690">
    <property type="entry name" value="MFS_1"/>
    <property type="match status" value="1"/>
</dbReference>
<comment type="caution">
    <text evidence="2">The sequence shown here is derived from an EMBL/GenBank/DDBJ whole genome shotgun (WGS) entry which is preliminary data.</text>
</comment>
<dbReference type="PANTHER" id="PTHR11360">
    <property type="entry name" value="MONOCARBOXYLATE TRANSPORTER"/>
    <property type="match status" value="1"/>
</dbReference>
<protein>
    <submittedName>
        <fullName evidence="2">Uncharacterized protein</fullName>
    </submittedName>
</protein>
<dbReference type="InterPro" id="IPR020846">
    <property type="entry name" value="MFS_dom"/>
</dbReference>
<accession>A0A8J1T587</accession>
<proteinExistence type="predicted"/>
<dbReference type="InterPro" id="IPR050327">
    <property type="entry name" value="Proton-linked_MCT"/>
</dbReference>
<keyword evidence="3" id="KW-1185">Reference proteome</keyword>
<reference evidence="2" key="1">
    <citation type="submission" date="2022-03" db="EMBL/GenBank/DDBJ databases">
        <authorList>
            <person name="Martin C."/>
        </authorList>
    </citation>
    <scope>NUCLEOTIDE SEQUENCE</scope>
</reference>
<dbReference type="Gene3D" id="1.20.1250.20">
    <property type="entry name" value="MFS general substrate transporter like domains"/>
    <property type="match status" value="1"/>
</dbReference>
<dbReference type="Proteomes" id="UP000749559">
    <property type="component" value="Unassembled WGS sequence"/>
</dbReference>
<dbReference type="PROSITE" id="PS50850">
    <property type="entry name" value="MFS"/>
    <property type="match status" value="1"/>
</dbReference>
<dbReference type="InterPro" id="IPR036259">
    <property type="entry name" value="MFS_trans_sf"/>
</dbReference>
<organism evidence="2 3">
    <name type="scientific">Owenia fusiformis</name>
    <name type="common">Polychaete worm</name>
    <dbReference type="NCBI Taxonomy" id="6347"/>
    <lineage>
        <taxon>Eukaryota</taxon>
        <taxon>Metazoa</taxon>
        <taxon>Spiralia</taxon>
        <taxon>Lophotrochozoa</taxon>
        <taxon>Annelida</taxon>
        <taxon>Polychaeta</taxon>
        <taxon>Sedentaria</taxon>
        <taxon>Canalipalpata</taxon>
        <taxon>Sabellida</taxon>
        <taxon>Oweniida</taxon>
        <taxon>Oweniidae</taxon>
        <taxon>Owenia</taxon>
    </lineage>
</organism>
<dbReference type="OrthoDB" id="10060767at2759"/>
<name>A0A8J1T587_OWEFU</name>
<evidence type="ECO:0000256" key="1">
    <source>
        <dbReference type="ARBA" id="ARBA00004141"/>
    </source>
</evidence>
<evidence type="ECO:0000313" key="2">
    <source>
        <dbReference type="EMBL" id="CAH1784867.1"/>
    </source>
</evidence>
<dbReference type="PANTHER" id="PTHR11360:SF284">
    <property type="entry name" value="EG:103B4.3 PROTEIN-RELATED"/>
    <property type="match status" value="1"/>
</dbReference>
<dbReference type="SUPFAM" id="SSF103473">
    <property type="entry name" value="MFS general substrate transporter"/>
    <property type="match status" value="1"/>
</dbReference>
<evidence type="ECO:0000313" key="3">
    <source>
        <dbReference type="Proteomes" id="UP000749559"/>
    </source>
</evidence>
<dbReference type="AlphaFoldDB" id="A0A8J1T587"/>
<sequence length="460" mass="49740">MNEIDSLLSGYTVHFRQEMTSMGWWNKITYGWLVVLAGFFSHLFTYGISWSVGVFFVVYLDAFQESKGMTAWTGSLNTACMYGIGPVASILTNKFGYRVTMMTGGVLSAVGLATSALSTNIYHLYVTFGIVTGCGFGICYIPTIAVLAVYFSKNLTLAFGLSSAGVGIGTFVYPPLITSLISLYGWRGCMLILSAITLNLCVCGAIMKPNPIQTSSLTEVDERCPMDDIETSAPQNNVFDIKVLTNLNFLFMCLSSFLYCFGHSIVYVHFGEYAITRGIKENQATFLFSVIGISNLIGKLIYGSISTVKHPCANIILMFAISLTSSGLLTMTIPFQTGYPLLVIFSVVFGVCSAAFGVLPSGIVHQFLGTKNLATGYGILCIFCAMGTLPGAPIAGEMFDSVKRYAESFYLGGVAIGLSGVIMIIPYLRTRTSGHLQNNINVTAADDFTKQSLLDIATDH</sequence>
<dbReference type="GO" id="GO:0016020">
    <property type="term" value="C:membrane"/>
    <property type="evidence" value="ECO:0007669"/>
    <property type="project" value="UniProtKB-SubCell"/>
</dbReference>
<dbReference type="CDD" id="cd17352">
    <property type="entry name" value="MFS_MCT_SLC16"/>
    <property type="match status" value="1"/>
</dbReference>
<dbReference type="GO" id="GO:0008028">
    <property type="term" value="F:monocarboxylic acid transmembrane transporter activity"/>
    <property type="evidence" value="ECO:0007669"/>
    <property type="project" value="TreeGrafter"/>
</dbReference>
<gene>
    <name evidence="2" type="ORF">OFUS_LOCUS10993</name>
</gene>
<dbReference type="EMBL" id="CAIIXF020000005">
    <property type="protein sequence ID" value="CAH1784867.1"/>
    <property type="molecule type" value="Genomic_DNA"/>
</dbReference>
<dbReference type="InterPro" id="IPR011701">
    <property type="entry name" value="MFS"/>
</dbReference>
<comment type="subcellular location">
    <subcellularLocation>
        <location evidence="1">Membrane</location>
        <topology evidence="1">Multi-pass membrane protein</topology>
    </subcellularLocation>
</comment>